<dbReference type="Proteomes" id="UP001454036">
    <property type="component" value="Unassembled WGS sequence"/>
</dbReference>
<name>A0AAV3P8S4_LITER</name>
<accession>A0AAV3P8S4</accession>
<gene>
    <name evidence="1" type="ORF">LIER_07259</name>
</gene>
<dbReference type="AlphaFoldDB" id="A0AAV3P8S4"/>
<comment type="caution">
    <text evidence="1">The sequence shown here is derived from an EMBL/GenBank/DDBJ whole genome shotgun (WGS) entry which is preliminary data.</text>
</comment>
<proteinExistence type="predicted"/>
<protein>
    <recommendedName>
        <fullName evidence="3">Maturase K</fullName>
    </recommendedName>
</protein>
<sequence>MFKIYILLQPLLSYPFLQETGKTWSILILYKQSSKVEDVHAVRRIWNDIGTYRNVDYVPPSVCKRLKKLIPITLNSLDSSFWIGRKHVISTTKLLEVYCHFSQSSIPSNGKLVELKLHRRLCIQLVTYVYNSCYNCCA</sequence>
<evidence type="ECO:0008006" key="3">
    <source>
        <dbReference type="Google" id="ProtNLM"/>
    </source>
</evidence>
<dbReference type="EMBL" id="BAABME010001104">
    <property type="protein sequence ID" value="GAA0147598.1"/>
    <property type="molecule type" value="Genomic_DNA"/>
</dbReference>
<reference evidence="1 2" key="1">
    <citation type="submission" date="2024-01" db="EMBL/GenBank/DDBJ databases">
        <title>The complete chloroplast genome sequence of Lithospermum erythrorhizon: insights into the phylogenetic relationship among Boraginaceae species and the maternal lineages of purple gromwells.</title>
        <authorList>
            <person name="Okada T."/>
            <person name="Watanabe K."/>
        </authorList>
    </citation>
    <scope>NUCLEOTIDE SEQUENCE [LARGE SCALE GENOMIC DNA]</scope>
</reference>
<evidence type="ECO:0000313" key="1">
    <source>
        <dbReference type="EMBL" id="GAA0147598.1"/>
    </source>
</evidence>
<evidence type="ECO:0000313" key="2">
    <source>
        <dbReference type="Proteomes" id="UP001454036"/>
    </source>
</evidence>
<organism evidence="1 2">
    <name type="scientific">Lithospermum erythrorhizon</name>
    <name type="common">Purple gromwell</name>
    <name type="synonym">Lithospermum officinale var. erythrorhizon</name>
    <dbReference type="NCBI Taxonomy" id="34254"/>
    <lineage>
        <taxon>Eukaryota</taxon>
        <taxon>Viridiplantae</taxon>
        <taxon>Streptophyta</taxon>
        <taxon>Embryophyta</taxon>
        <taxon>Tracheophyta</taxon>
        <taxon>Spermatophyta</taxon>
        <taxon>Magnoliopsida</taxon>
        <taxon>eudicotyledons</taxon>
        <taxon>Gunneridae</taxon>
        <taxon>Pentapetalae</taxon>
        <taxon>asterids</taxon>
        <taxon>lamiids</taxon>
        <taxon>Boraginales</taxon>
        <taxon>Boraginaceae</taxon>
        <taxon>Boraginoideae</taxon>
        <taxon>Lithospermeae</taxon>
        <taxon>Lithospermum</taxon>
    </lineage>
</organism>
<keyword evidence="2" id="KW-1185">Reference proteome</keyword>